<comment type="caution">
    <text evidence="1">The sequence shown here is derived from an EMBL/GenBank/DDBJ whole genome shotgun (WGS) entry which is preliminary data.</text>
</comment>
<dbReference type="EMBL" id="JAAITA010000002">
    <property type="protein sequence ID" value="NSJ85098.1"/>
    <property type="molecule type" value="Genomic_DNA"/>
</dbReference>
<name>A0ABX2I3R6_BLAHA</name>
<reference evidence="1 2" key="1">
    <citation type="journal article" date="2020" name="Cell Host Microbe">
        <title>Functional and Genomic Variation between Human-Derived Isolates of Lachnospiraceae Reveals Inter- and Intra-Species Diversity.</title>
        <authorList>
            <person name="Sorbara M.T."/>
            <person name="Littmann E.R."/>
            <person name="Fontana E."/>
            <person name="Moody T.U."/>
            <person name="Kohout C.E."/>
            <person name="Gjonbalaj M."/>
            <person name="Eaton V."/>
            <person name="Seok R."/>
            <person name="Leiner I.M."/>
            <person name="Pamer E.G."/>
        </authorList>
    </citation>
    <scope>NUCLEOTIDE SEQUENCE [LARGE SCALE GENOMIC DNA]</scope>
    <source>
        <strain evidence="1 2">MSK.15.26</strain>
    </source>
</reference>
<sequence length="140" mass="15673">MYENGILYYVFEKEMYDKGPSSLNVISSADGGFTWSGEKEILPADADHEPAACLPDKSSYTLYYSSDSQNPGKSYASASVYKIKLDREFTPSASAVPIDLQEKQGILLYDVSIKNKESYFLYSQNYLTDNRLILKSISSS</sequence>
<keyword evidence="2" id="KW-1185">Reference proteome</keyword>
<organism evidence="1 2">
    <name type="scientific">Blautia hansenii</name>
    <name type="common">Ruminococcus hansenii</name>
    <dbReference type="NCBI Taxonomy" id="1322"/>
    <lineage>
        <taxon>Bacteria</taxon>
        <taxon>Bacillati</taxon>
        <taxon>Bacillota</taxon>
        <taxon>Clostridia</taxon>
        <taxon>Lachnospirales</taxon>
        <taxon>Lachnospiraceae</taxon>
        <taxon>Blautia</taxon>
    </lineage>
</organism>
<evidence type="ECO:0000313" key="1">
    <source>
        <dbReference type="EMBL" id="NSJ85098.1"/>
    </source>
</evidence>
<proteinExistence type="predicted"/>
<dbReference type="RefSeq" id="WP_173747727.1">
    <property type="nucleotide sequence ID" value="NZ_JAAITA010000002.1"/>
</dbReference>
<gene>
    <name evidence="1" type="ORF">G5A70_02595</name>
</gene>
<protein>
    <recommendedName>
        <fullName evidence="3">Glycosyl hydrolases family 43</fullName>
    </recommendedName>
</protein>
<evidence type="ECO:0008006" key="3">
    <source>
        <dbReference type="Google" id="ProtNLM"/>
    </source>
</evidence>
<dbReference type="Proteomes" id="UP000822142">
    <property type="component" value="Unassembled WGS sequence"/>
</dbReference>
<evidence type="ECO:0000313" key="2">
    <source>
        <dbReference type="Proteomes" id="UP000822142"/>
    </source>
</evidence>
<accession>A0ABX2I3R6</accession>